<gene>
    <name evidence="2" type="ORF">FHX39_000073</name>
</gene>
<protein>
    <submittedName>
        <fullName evidence="2">Uncharacterized protein</fullName>
    </submittedName>
</protein>
<accession>A0A7W5P570</accession>
<name>A0A7W5P570_9ACTN</name>
<dbReference type="Proteomes" id="UP000565572">
    <property type="component" value="Unassembled WGS sequence"/>
</dbReference>
<dbReference type="RefSeq" id="WP_183335829.1">
    <property type="nucleotide sequence ID" value="NZ_JACHZG010000001.1"/>
</dbReference>
<reference evidence="2 3" key="1">
    <citation type="submission" date="2020-08" db="EMBL/GenBank/DDBJ databases">
        <title>Sequencing the genomes of 1000 actinobacteria strains.</title>
        <authorList>
            <person name="Klenk H.-P."/>
        </authorList>
    </citation>
    <scope>NUCLEOTIDE SEQUENCE [LARGE SCALE GENOMIC DNA]</scope>
    <source>
        <strain evidence="2 3">DSM 11053</strain>
    </source>
</reference>
<feature type="transmembrane region" description="Helical" evidence="1">
    <location>
        <begin position="37"/>
        <end position="54"/>
    </location>
</feature>
<dbReference type="AlphaFoldDB" id="A0A7W5P570"/>
<feature type="transmembrane region" description="Helical" evidence="1">
    <location>
        <begin position="74"/>
        <end position="92"/>
    </location>
</feature>
<keyword evidence="1" id="KW-0812">Transmembrane</keyword>
<feature type="transmembrane region" description="Helical" evidence="1">
    <location>
        <begin position="147"/>
        <end position="163"/>
    </location>
</feature>
<feature type="transmembrane region" description="Helical" evidence="1">
    <location>
        <begin position="169"/>
        <end position="190"/>
    </location>
</feature>
<comment type="caution">
    <text evidence="2">The sequence shown here is derived from an EMBL/GenBank/DDBJ whole genome shotgun (WGS) entry which is preliminary data.</text>
</comment>
<keyword evidence="1" id="KW-0472">Membrane</keyword>
<evidence type="ECO:0000313" key="3">
    <source>
        <dbReference type="Proteomes" id="UP000565572"/>
    </source>
</evidence>
<proteinExistence type="predicted"/>
<keyword evidence="3" id="KW-1185">Reference proteome</keyword>
<keyword evidence="1" id="KW-1133">Transmembrane helix</keyword>
<evidence type="ECO:0000256" key="1">
    <source>
        <dbReference type="SAM" id="Phobius"/>
    </source>
</evidence>
<organism evidence="2 3">
    <name type="scientific">Microlunatus antarcticus</name>
    <dbReference type="NCBI Taxonomy" id="53388"/>
    <lineage>
        <taxon>Bacteria</taxon>
        <taxon>Bacillati</taxon>
        <taxon>Actinomycetota</taxon>
        <taxon>Actinomycetes</taxon>
        <taxon>Propionibacteriales</taxon>
        <taxon>Propionibacteriaceae</taxon>
        <taxon>Microlunatus</taxon>
    </lineage>
</organism>
<sequence length="203" mass="22208">MTTITRDPWADAGAVATQTVLDDELAAVRRRVGLRHALVTALELGAVVAASALVNHLVDPRSDPLWTVPRQTMHAASGLEGVGFVLVFVGLARRGGAGRRFIDATNFLPRSERRWLRTQITEQRPVPEERRVVVADTARRMVAEGRFTPGYLGWLLISVGTIIDGPAPASLVLFSALALVVSVHGVRELVCGRRARRWLRQHG</sequence>
<evidence type="ECO:0000313" key="2">
    <source>
        <dbReference type="EMBL" id="MBB3325129.1"/>
    </source>
</evidence>
<dbReference type="EMBL" id="JACHZG010000001">
    <property type="protein sequence ID" value="MBB3325129.1"/>
    <property type="molecule type" value="Genomic_DNA"/>
</dbReference>